<dbReference type="AlphaFoldDB" id="X6L9A1"/>
<dbReference type="Proteomes" id="UP000023152">
    <property type="component" value="Unassembled WGS sequence"/>
</dbReference>
<comment type="caution">
    <text evidence="1">The sequence shown here is derived from an EMBL/GenBank/DDBJ whole genome shotgun (WGS) entry which is preliminary data.</text>
</comment>
<organism evidence="1 2">
    <name type="scientific">Reticulomyxa filosa</name>
    <dbReference type="NCBI Taxonomy" id="46433"/>
    <lineage>
        <taxon>Eukaryota</taxon>
        <taxon>Sar</taxon>
        <taxon>Rhizaria</taxon>
        <taxon>Retaria</taxon>
        <taxon>Foraminifera</taxon>
        <taxon>Monothalamids</taxon>
        <taxon>Reticulomyxidae</taxon>
        <taxon>Reticulomyxa</taxon>
    </lineage>
</organism>
<keyword evidence="2" id="KW-1185">Reference proteome</keyword>
<gene>
    <name evidence="1" type="ORF">RFI_38870</name>
</gene>
<sequence>MKHKKDKNTKEHLNAMEMCKWILKQRTMYPMKRIEYAIDYAKDKLIDQNGVMKIIDEESYETLLEEGAIFLLGLSQKQLKKKLIEYNLLYWAAGQNIISIRRENSNQKMFDEGWDPFSFLAFRIFLLFEVCVRLKREGKSFIGLPKRMTFEQVYEKGMKELQ</sequence>
<name>X6L9A1_RETFI</name>
<evidence type="ECO:0000313" key="1">
    <source>
        <dbReference type="EMBL" id="ETN98622.1"/>
    </source>
</evidence>
<protein>
    <submittedName>
        <fullName evidence="1">Uncharacterized protein</fullName>
    </submittedName>
</protein>
<evidence type="ECO:0000313" key="2">
    <source>
        <dbReference type="Proteomes" id="UP000023152"/>
    </source>
</evidence>
<reference evidence="1 2" key="1">
    <citation type="journal article" date="2013" name="Curr. Biol.">
        <title>The Genome of the Foraminiferan Reticulomyxa filosa.</title>
        <authorList>
            <person name="Glockner G."/>
            <person name="Hulsmann N."/>
            <person name="Schleicher M."/>
            <person name="Noegel A.A."/>
            <person name="Eichinger L."/>
            <person name="Gallinger C."/>
            <person name="Pawlowski J."/>
            <person name="Sierra R."/>
            <person name="Euteneuer U."/>
            <person name="Pillet L."/>
            <person name="Moustafa A."/>
            <person name="Platzer M."/>
            <person name="Groth M."/>
            <person name="Szafranski K."/>
            <person name="Schliwa M."/>
        </authorList>
    </citation>
    <scope>NUCLEOTIDE SEQUENCE [LARGE SCALE GENOMIC DNA]</scope>
</reference>
<dbReference type="EMBL" id="ASPP01046233">
    <property type="protein sequence ID" value="ETN98622.1"/>
    <property type="molecule type" value="Genomic_DNA"/>
</dbReference>
<accession>X6L9A1</accession>
<feature type="non-terminal residue" evidence="1">
    <location>
        <position position="162"/>
    </location>
</feature>
<proteinExistence type="predicted"/>